<sequence length="87" mass="10300">MPLMLITLKRTYPFVMRTLKSTQAFCFIVTLLCRLLVDIRGRHSKVRETQSKLYLCKKLLSQLNTRRKTEMFKTDFTLRSNENLASI</sequence>
<proteinExistence type="predicted"/>
<organism evidence="2 3">
    <name type="scientific">Melanomma pulvis-pyrius CBS 109.77</name>
    <dbReference type="NCBI Taxonomy" id="1314802"/>
    <lineage>
        <taxon>Eukaryota</taxon>
        <taxon>Fungi</taxon>
        <taxon>Dikarya</taxon>
        <taxon>Ascomycota</taxon>
        <taxon>Pezizomycotina</taxon>
        <taxon>Dothideomycetes</taxon>
        <taxon>Pleosporomycetidae</taxon>
        <taxon>Pleosporales</taxon>
        <taxon>Melanommataceae</taxon>
        <taxon>Melanomma</taxon>
    </lineage>
</organism>
<keyword evidence="1" id="KW-0812">Transmembrane</keyword>
<accession>A0A6A6XA95</accession>
<keyword evidence="1" id="KW-1133">Transmembrane helix</keyword>
<reference evidence="2" key="1">
    <citation type="journal article" date="2020" name="Stud. Mycol.">
        <title>101 Dothideomycetes genomes: a test case for predicting lifestyles and emergence of pathogens.</title>
        <authorList>
            <person name="Haridas S."/>
            <person name="Albert R."/>
            <person name="Binder M."/>
            <person name="Bloem J."/>
            <person name="Labutti K."/>
            <person name="Salamov A."/>
            <person name="Andreopoulos B."/>
            <person name="Baker S."/>
            <person name="Barry K."/>
            <person name="Bills G."/>
            <person name="Bluhm B."/>
            <person name="Cannon C."/>
            <person name="Castanera R."/>
            <person name="Culley D."/>
            <person name="Daum C."/>
            <person name="Ezra D."/>
            <person name="Gonzalez J."/>
            <person name="Henrissat B."/>
            <person name="Kuo A."/>
            <person name="Liang C."/>
            <person name="Lipzen A."/>
            <person name="Lutzoni F."/>
            <person name="Magnuson J."/>
            <person name="Mondo S."/>
            <person name="Nolan M."/>
            <person name="Ohm R."/>
            <person name="Pangilinan J."/>
            <person name="Park H.-J."/>
            <person name="Ramirez L."/>
            <person name="Alfaro M."/>
            <person name="Sun H."/>
            <person name="Tritt A."/>
            <person name="Yoshinaga Y."/>
            <person name="Zwiers L.-H."/>
            <person name="Turgeon B."/>
            <person name="Goodwin S."/>
            <person name="Spatafora J."/>
            <person name="Crous P."/>
            <person name="Grigoriev I."/>
        </authorList>
    </citation>
    <scope>NUCLEOTIDE SEQUENCE</scope>
    <source>
        <strain evidence="2">CBS 109.77</strain>
    </source>
</reference>
<keyword evidence="1" id="KW-0472">Membrane</keyword>
<feature type="transmembrane region" description="Helical" evidence="1">
    <location>
        <begin position="20"/>
        <end position="37"/>
    </location>
</feature>
<evidence type="ECO:0000256" key="1">
    <source>
        <dbReference type="SAM" id="Phobius"/>
    </source>
</evidence>
<keyword evidence="3" id="KW-1185">Reference proteome</keyword>
<dbReference type="AlphaFoldDB" id="A0A6A6XA95"/>
<evidence type="ECO:0000313" key="3">
    <source>
        <dbReference type="Proteomes" id="UP000799757"/>
    </source>
</evidence>
<dbReference type="Proteomes" id="UP000799757">
    <property type="component" value="Unassembled WGS sequence"/>
</dbReference>
<gene>
    <name evidence="2" type="ORF">K505DRAFT_39100</name>
</gene>
<name>A0A6A6XA95_9PLEO</name>
<dbReference type="EMBL" id="MU001926">
    <property type="protein sequence ID" value="KAF2793470.1"/>
    <property type="molecule type" value="Genomic_DNA"/>
</dbReference>
<evidence type="ECO:0000313" key="2">
    <source>
        <dbReference type="EMBL" id="KAF2793470.1"/>
    </source>
</evidence>
<protein>
    <submittedName>
        <fullName evidence="2">Uncharacterized protein</fullName>
    </submittedName>
</protein>